<protein>
    <recommendedName>
        <fullName evidence="1">CBM2 domain-containing protein</fullName>
    </recommendedName>
</protein>
<organism evidence="2 3">
    <name type="scientific">Phytohabitans houttuyneae</name>
    <dbReference type="NCBI Taxonomy" id="1076126"/>
    <lineage>
        <taxon>Bacteria</taxon>
        <taxon>Bacillati</taxon>
        <taxon>Actinomycetota</taxon>
        <taxon>Actinomycetes</taxon>
        <taxon>Micromonosporales</taxon>
        <taxon>Micromonosporaceae</taxon>
    </lineage>
</organism>
<dbReference type="GO" id="GO:0030247">
    <property type="term" value="F:polysaccharide binding"/>
    <property type="evidence" value="ECO:0007669"/>
    <property type="project" value="UniProtKB-UniRule"/>
</dbReference>
<dbReference type="PROSITE" id="PS51173">
    <property type="entry name" value="CBM2"/>
    <property type="match status" value="1"/>
</dbReference>
<evidence type="ECO:0000313" key="3">
    <source>
        <dbReference type="Proteomes" id="UP000482800"/>
    </source>
</evidence>
<dbReference type="InterPro" id="IPR001919">
    <property type="entry name" value="CBD2"/>
</dbReference>
<evidence type="ECO:0000259" key="1">
    <source>
        <dbReference type="PROSITE" id="PS51173"/>
    </source>
</evidence>
<dbReference type="RefSeq" id="WP_173069403.1">
    <property type="nucleotide sequence ID" value="NZ_BLPF01000004.1"/>
</dbReference>
<dbReference type="GO" id="GO:0004553">
    <property type="term" value="F:hydrolase activity, hydrolyzing O-glycosyl compounds"/>
    <property type="evidence" value="ECO:0007669"/>
    <property type="project" value="InterPro"/>
</dbReference>
<dbReference type="SMART" id="SM00637">
    <property type="entry name" value="CBD_II"/>
    <property type="match status" value="1"/>
</dbReference>
<dbReference type="InterPro" id="IPR012291">
    <property type="entry name" value="CBM2_carb-bd_dom_sf"/>
</dbReference>
<feature type="domain" description="CBM2" evidence="1">
    <location>
        <begin position="1"/>
        <end position="98"/>
    </location>
</feature>
<dbReference type="Proteomes" id="UP000482800">
    <property type="component" value="Unassembled WGS sequence"/>
</dbReference>
<dbReference type="Pfam" id="PF00553">
    <property type="entry name" value="CBM_2"/>
    <property type="match status" value="1"/>
</dbReference>
<name>A0A6V8KSE8_9ACTN</name>
<dbReference type="AlphaFoldDB" id="A0A6V8KSE8"/>
<gene>
    <name evidence="2" type="ORF">Phou_088970</name>
</gene>
<accession>A0A6V8KSE8</accession>
<dbReference type="GO" id="GO:0005975">
    <property type="term" value="P:carbohydrate metabolic process"/>
    <property type="evidence" value="ECO:0007669"/>
    <property type="project" value="InterPro"/>
</dbReference>
<reference evidence="2 3" key="1">
    <citation type="submission" date="2020-03" db="EMBL/GenBank/DDBJ databases">
        <title>Whole genome shotgun sequence of Phytohabitans houttuyneae NBRC 108639.</title>
        <authorList>
            <person name="Komaki H."/>
            <person name="Tamura T."/>
        </authorList>
    </citation>
    <scope>NUCLEOTIDE SEQUENCE [LARGE SCALE GENOMIC DNA]</scope>
    <source>
        <strain evidence="2 3">NBRC 108639</strain>
    </source>
</reference>
<dbReference type="Gene3D" id="2.60.40.290">
    <property type="match status" value="1"/>
</dbReference>
<evidence type="ECO:0000313" key="2">
    <source>
        <dbReference type="EMBL" id="GFJ84717.1"/>
    </source>
</evidence>
<proteinExistence type="predicted"/>
<dbReference type="SUPFAM" id="SSF49384">
    <property type="entry name" value="Carbohydrate-binding domain"/>
    <property type="match status" value="1"/>
</dbReference>
<dbReference type="InterPro" id="IPR008965">
    <property type="entry name" value="CBM2/CBM3_carb-bd_dom_sf"/>
</dbReference>
<dbReference type="EMBL" id="BLPF01000004">
    <property type="protein sequence ID" value="GFJ84717.1"/>
    <property type="molecule type" value="Genomic_DNA"/>
</dbReference>
<keyword evidence="3" id="KW-1185">Reference proteome</keyword>
<reference evidence="2 3" key="2">
    <citation type="submission" date="2020-03" db="EMBL/GenBank/DDBJ databases">
        <authorList>
            <person name="Ichikawa N."/>
            <person name="Kimura A."/>
            <person name="Kitahashi Y."/>
            <person name="Uohara A."/>
        </authorList>
    </citation>
    <scope>NUCLEOTIDE SEQUENCE [LARGE SCALE GENOMIC DNA]</scope>
    <source>
        <strain evidence="2 3">NBRC 108639</strain>
    </source>
</reference>
<sequence length="98" mass="10068">MLGADYETSQQRLLGYEGTVTVSNTGKAAASSWTVKITLRDGARVTDAEGATFQQDDRTVLFSGGSLGASDTARFTFQVSGALEAGPAACEVGGKPCS</sequence>
<comment type="caution">
    <text evidence="2">The sequence shown here is derived from an EMBL/GenBank/DDBJ whole genome shotgun (WGS) entry which is preliminary data.</text>
</comment>